<feature type="domain" description="OmpR/PhoB-type" evidence="15">
    <location>
        <begin position="125"/>
        <end position="222"/>
    </location>
</feature>
<accession>X0PG45</accession>
<dbReference type="GO" id="GO:0000156">
    <property type="term" value="F:phosphorelay response regulator activity"/>
    <property type="evidence" value="ECO:0007669"/>
    <property type="project" value="TreeGrafter"/>
</dbReference>
<feature type="DNA-binding region" description="OmpR/PhoB-type" evidence="13">
    <location>
        <begin position="125"/>
        <end position="222"/>
    </location>
</feature>
<dbReference type="PROSITE" id="PS50110">
    <property type="entry name" value="RESPONSE_REGULATORY"/>
    <property type="match status" value="1"/>
</dbReference>
<dbReference type="Proteomes" id="UP000051966">
    <property type="component" value="Unassembled WGS sequence"/>
</dbReference>
<dbReference type="InterPro" id="IPR011006">
    <property type="entry name" value="CheY-like_superfamily"/>
</dbReference>
<sequence>MVKILIVEDDERLNKVISATLRQESYDIVSVLNAFDALTQLFEQSIDLVISDIMMPKMDGFQLASKIRAINSDMPIIFMTAKDDLLSKETGFRLGIDDYLVKPVNMSELIWRIKAILRRANISEQNRIQIDQFVLDKRGMTATNNHQEISLTAREFNLLYKLLSYPNQAFSREQLMDEFWKFDSNSTSRSVDVYITKLRDKLHNVQAFQIKTIYGIGYKAVIK</sequence>
<dbReference type="AlphaFoldDB" id="X0PG45"/>
<protein>
    <recommendedName>
        <fullName evidence="11">Heme response regulator HssR</fullName>
    </recommendedName>
</protein>
<dbReference type="Proteomes" id="UP000019488">
    <property type="component" value="Unassembled WGS sequence"/>
</dbReference>
<keyword evidence="3 12" id="KW-0597">Phosphoprotein</keyword>
<evidence type="ECO:0000313" key="16">
    <source>
        <dbReference type="EMBL" id="GAF35917.1"/>
    </source>
</evidence>
<dbReference type="GO" id="GO:0005829">
    <property type="term" value="C:cytosol"/>
    <property type="evidence" value="ECO:0007669"/>
    <property type="project" value="TreeGrafter"/>
</dbReference>
<dbReference type="Gene3D" id="3.40.50.2300">
    <property type="match status" value="1"/>
</dbReference>
<evidence type="ECO:0000259" key="15">
    <source>
        <dbReference type="PROSITE" id="PS51755"/>
    </source>
</evidence>
<keyword evidence="9" id="KW-0804">Transcription</keyword>
<keyword evidence="7 13" id="KW-0238">DNA-binding</keyword>
<evidence type="ECO:0000256" key="11">
    <source>
        <dbReference type="ARBA" id="ARBA00039976"/>
    </source>
</evidence>
<dbReference type="SMART" id="SM00862">
    <property type="entry name" value="Trans_reg_C"/>
    <property type="match status" value="1"/>
</dbReference>
<evidence type="ECO:0000256" key="7">
    <source>
        <dbReference type="ARBA" id="ARBA00023125"/>
    </source>
</evidence>
<evidence type="ECO:0000256" key="12">
    <source>
        <dbReference type="PROSITE-ProRule" id="PRU00169"/>
    </source>
</evidence>
<evidence type="ECO:0000313" key="17">
    <source>
        <dbReference type="EMBL" id="KRM08460.1"/>
    </source>
</evidence>
<evidence type="ECO:0000313" key="18">
    <source>
        <dbReference type="Proteomes" id="UP000019488"/>
    </source>
</evidence>
<keyword evidence="2" id="KW-0963">Cytoplasm</keyword>
<evidence type="ECO:0000256" key="3">
    <source>
        <dbReference type="ARBA" id="ARBA00022553"/>
    </source>
</evidence>
<keyword evidence="5" id="KW-0805">Transcription regulation</keyword>
<keyword evidence="4" id="KW-0902">Two-component regulatory system</keyword>
<reference evidence="16" key="1">
    <citation type="journal article" date="2014" name="Genome Announc.">
        <title>Draft Genome Sequences of Two Lactobacillus Strains, L. farraginis JCM 14108T and L. composti JCM 14202T, Isolated from Compost of Distilled Shochu Residue.</title>
        <authorList>
            <person name="Yuki M."/>
            <person name="Oshima K."/>
            <person name="Suda W."/>
            <person name="Kitahara M."/>
            <person name="Kitamura K."/>
            <person name="Iida T."/>
            <person name="Hattori M."/>
            <person name="Ohkuma M."/>
        </authorList>
    </citation>
    <scope>NUCLEOTIDE SEQUENCE [LARGE SCALE GENOMIC DNA]</scope>
    <source>
        <strain evidence="16">JCM 14108</strain>
    </source>
</reference>
<dbReference type="Pfam" id="PF00072">
    <property type="entry name" value="Response_reg"/>
    <property type="match status" value="1"/>
</dbReference>
<evidence type="ECO:0000256" key="8">
    <source>
        <dbReference type="ARBA" id="ARBA00023159"/>
    </source>
</evidence>
<dbReference type="InterPro" id="IPR039420">
    <property type="entry name" value="WalR-like"/>
</dbReference>
<organism evidence="16 18">
    <name type="scientific">Lentilactobacillus farraginis DSM 18382 = JCM 14108</name>
    <dbReference type="NCBI Taxonomy" id="1423743"/>
    <lineage>
        <taxon>Bacteria</taxon>
        <taxon>Bacillati</taxon>
        <taxon>Bacillota</taxon>
        <taxon>Bacilli</taxon>
        <taxon>Lactobacillales</taxon>
        <taxon>Lactobacillaceae</taxon>
        <taxon>Lentilactobacillus</taxon>
    </lineage>
</organism>
<dbReference type="STRING" id="1423743.FD41_GL000238"/>
<dbReference type="CDD" id="cd00383">
    <property type="entry name" value="trans_reg_C"/>
    <property type="match status" value="1"/>
</dbReference>
<proteinExistence type="predicted"/>
<dbReference type="Gene3D" id="1.10.10.10">
    <property type="entry name" value="Winged helix-like DNA-binding domain superfamily/Winged helix DNA-binding domain"/>
    <property type="match status" value="1"/>
</dbReference>
<dbReference type="InterPro" id="IPR001789">
    <property type="entry name" value="Sig_transdc_resp-reg_receiver"/>
</dbReference>
<dbReference type="GO" id="GO:0000976">
    <property type="term" value="F:transcription cis-regulatory region binding"/>
    <property type="evidence" value="ECO:0007669"/>
    <property type="project" value="TreeGrafter"/>
</dbReference>
<gene>
    <name evidence="17" type="ORF">FD41_GL000238</name>
    <name evidence="16" type="ORF">JCM14108_850</name>
</gene>
<evidence type="ECO:0000256" key="10">
    <source>
        <dbReference type="ARBA" id="ARBA00037471"/>
    </source>
</evidence>
<evidence type="ECO:0000256" key="1">
    <source>
        <dbReference type="ARBA" id="ARBA00004496"/>
    </source>
</evidence>
<evidence type="ECO:0000256" key="5">
    <source>
        <dbReference type="ARBA" id="ARBA00023015"/>
    </source>
</evidence>
<feature type="modified residue" description="4-aspartylphosphate" evidence="12">
    <location>
        <position position="52"/>
    </location>
</feature>
<dbReference type="InterPro" id="IPR001867">
    <property type="entry name" value="OmpR/PhoB-type_DNA-bd"/>
</dbReference>
<evidence type="ECO:0000256" key="2">
    <source>
        <dbReference type="ARBA" id="ARBA00022490"/>
    </source>
</evidence>
<comment type="caution">
    <text evidence="16">The sequence shown here is derived from an EMBL/GenBank/DDBJ whole genome shotgun (WGS) entry which is preliminary data.</text>
</comment>
<dbReference type="SUPFAM" id="SSF52172">
    <property type="entry name" value="CheY-like"/>
    <property type="match status" value="1"/>
</dbReference>
<dbReference type="EMBL" id="AZFY01000085">
    <property type="protein sequence ID" value="KRM08460.1"/>
    <property type="molecule type" value="Genomic_DNA"/>
</dbReference>
<evidence type="ECO:0000256" key="9">
    <source>
        <dbReference type="ARBA" id="ARBA00023163"/>
    </source>
</evidence>
<dbReference type="PANTHER" id="PTHR48111:SF49">
    <property type="entry name" value="HEME RESPONSE REGULATOR HSSR"/>
    <property type="match status" value="1"/>
</dbReference>
<evidence type="ECO:0000313" key="19">
    <source>
        <dbReference type="Proteomes" id="UP000051966"/>
    </source>
</evidence>
<dbReference type="InterPro" id="IPR036388">
    <property type="entry name" value="WH-like_DNA-bd_sf"/>
</dbReference>
<dbReference type="EMBL" id="BAKI01000005">
    <property type="protein sequence ID" value="GAF35917.1"/>
    <property type="molecule type" value="Genomic_DNA"/>
</dbReference>
<comment type="subcellular location">
    <subcellularLocation>
        <location evidence="1">Cytoplasm</location>
    </subcellularLocation>
</comment>
<name>X0PG45_9LACO</name>
<dbReference type="GO" id="GO:0032993">
    <property type="term" value="C:protein-DNA complex"/>
    <property type="evidence" value="ECO:0007669"/>
    <property type="project" value="TreeGrafter"/>
</dbReference>
<comment type="function">
    <text evidence="10">Member of the two-component regulatory system HssS/HssR involved in intracellular heme homeostasis and tempering of staphylococcal virulence. Phosphorylated HssR binds to a direct repeat sequence within hrtAB promoter and activates the expression of hrtAB, an efflux pump, in response to extracellular heme, hemin, hemoglobin or blood.</text>
</comment>
<dbReference type="PATRIC" id="fig|1423743.5.peg.251"/>
<reference evidence="17 19" key="2">
    <citation type="journal article" date="2015" name="Genome Announc.">
        <title>Expanding the biotechnology potential of lactobacilli through comparative genomics of 213 strains and associated genera.</title>
        <authorList>
            <person name="Sun Z."/>
            <person name="Harris H.M."/>
            <person name="McCann A."/>
            <person name="Guo C."/>
            <person name="Argimon S."/>
            <person name="Zhang W."/>
            <person name="Yang X."/>
            <person name="Jeffery I.B."/>
            <person name="Cooney J.C."/>
            <person name="Kagawa T.F."/>
            <person name="Liu W."/>
            <person name="Song Y."/>
            <person name="Salvetti E."/>
            <person name="Wrobel A."/>
            <person name="Rasinkangas P."/>
            <person name="Parkhill J."/>
            <person name="Rea M.C."/>
            <person name="O'Sullivan O."/>
            <person name="Ritari J."/>
            <person name="Douillard F.P."/>
            <person name="Paul Ross R."/>
            <person name="Yang R."/>
            <person name="Briner A.E."/>
            <person name="Felis G.E."/>
            <person name="de Vos W.M."/>
            <person name="Barrangou R."/>
            <person name="Klaenhammer T.R."/>
            <person name="Caufield P.W."/>
            <person name="Cui Y."/>
            <person name="Zhang H."/>
            <person name="O'Toole P.W."/>
        </authorList>
    </citation>
    <scope>NUCLEOTIDE SEQUENCE [LARGE SCALE GENOMIC DNA]</scope>
    <source>
        <strain evidence="17 19">DSM 18382</strain>
    </source>
</reference>
<dbReference type="CDD" id="cd17574">
    <property type="entry name" value="REC_OmpR"/>
    <property type="match status" value="1"/>
</dbReference>
<dbReference type="GO" id="GO:0006355">
    <property type="term" value="P:regulation of DNA-templated transcription"/>
    <property type="evidence" value="ECO:0007669"/>
    <property type="project" value="InterPro"/>
</dbReference>
<dbReference type="PANTHER" id="PTHR48111">
    <property type="entry name" value="REGULATOR OF RPOS"/>
    <property type="match status" value="1"/>
</dbReference>
<keyword evidence="8" id="KW-0010">Activator</keyword>
<keyword evidence="19" id="KW-1185">Reference proteome</keyword>
<evidence type="ECO:0000256" key="6">
    <source>
        <dbReference type="ARBA" id="ARBA00023026"/>
    </source>
</evidence>
<evidence type="ECO:0000256" key="13">
    <source>
        <dbReference type="PROSITE-ProRule" id="PRU01091"/>
    </source>
</evidence>
<dbReference type="OrthoDB" id="9790442at2"/>
<evidence type="ECO:0000256" key="4">
    <source>
        <dbReference type="ARBA" id="ARBA00023012"/>
    </source>
</evidence>
<dbReference type="PROSITE" id="PS51755">
    <property type="entry name" value="OMPR_PHOB"/>
    <property type="match status" value="1"/>
</dbReference>
<dbReference type="RefSeq" id="WP_035178452.1">
    <property type="nucleotide sequence ID" value="NZ_AZFY01000085.1"/>
</dbReference>
<keyword evidence="6" id="KW-0843">Virulence</keyword>
<dbReference type="SMART" id="SM00448">
    <property type="entry name" value="REC"/>
    <property type="match status" value="1"/>
</dbReference>
<feature type="domain" description="Response regulatory" evidence="14">
    <location>
        <begin position="3"/>
        <end position="117"/>
    </location>
</feature>
<dbReference type="Pfam" id="PF00486">
    <property type="entry name" value="Trans_reg_C"/>
    <property type="match status" value="1"/>
</dbReference>
<evidence type="ECO:0000259" key="14">
    <source>
        <dbReference type="PROSITE" id="PS50110"/>
    </source>
</evidence>